<dbReference type="WBParaSite" id="nRc.2.0.1.t12603-RA">
    <property type="protein sequence ID" value="nRc.2.0.1.t12603-RA"/>
    <property type="gene ID" value="nRc.2.0.1.g12603"/>
</dbReference>
<dbReference type="AlphaFoldDB" id="A0A915IFM0"/>
<sequence>MEIESLILVLIKTLPVAVCRALVNFWYLACKESPLDNNSRFSRIFISTVSFAPNFQLFLQQIARHFVYSLRLFVQMLLHAMIAPRRKLIGFVFPSSSVGVNYSNWRNRRPAKRHDNRPTTLQTSKSRNIDNDSDFRLYCRPCARRWSSLLHGINDGLFPGLSPIGIPEGGVKRRNE</sequence>
<evidence type="ECO:0000313" key="1">
    <source>
        <dbReference type="Proteomes" id="UP000887565"/>
    </source>
</evidence>
<accession>A0A915IFM0</accession>
<dbReference type="Proteomes" id="UP000887565">
    <property type="component" value="Unplaced"/>
</dbReference>
<proteinExistence type="predicted"/>
<reference evidence="2" key="1">
    <citation type="submission" date="2022-11" db="UniProtKB">
        <authorList>
            <consortium name="WormBaseParasite"/>
        </authorList>
    </citation>
    <scope>IDENTIFICATION</scope>
</reference>
<organism evidence="1 2">
    <name type="scientific">Romanomermis culicivorax</name>
    <name type="common">Nematode worm</name>
    <dbReference type="NCBI Taxonomy" id="13658"/>
    <lineage>
        <taxon>Eukaryota</taxon>
        <taxon>Metazoa</taxon>
        <taxon>Ecdysozoa</taxon>
        <taxon>Nematoda</taxon>
        <taxon>Enoplea</taxon>
        <taxon>Dorylaimia</taxon>
        <taxon>Mermithida</taxon>
        <taxon>Mermithoidea</taxon>
        <taxon>Mermithidae</taxon>
        <taxon>Romanomermis</taxon>
    </lineage>
</organism>
<evidence type="ECO:0000313" key="2">
    <source>
        <dbReference type="WBParaSite" id="nRc.2.0.1.t12603-RA"/>
    </source>
</evidence>
<keyword evidence="1" id="KW-1185">Reference proteome</keyword>
<name>A0A915IFM0_ROMCU</name>
<protein>
    <submittedName>
        <fullName evidence="2">Uncharacterized protein</fullName>
    </submittedName>
</protein>